<reference evidence="4 5" key="1">
    <citation type="submission" date="2018-10" db="EMBL/GenBank/DDBJ databases">
        <title>Draft genome sequence for the type isolate of Erwinia psidii, agent causal of bacterial blight in guava (Psidium guajava) and wilt and die-back of Eucalyptus spp.</title>
        <authorList>
            <person name="Hermenegildo P.S."/>
            <person name="Santos S.A."/>
            <person name="Guimaraes L.M.S."/>
            <person name="Vidigal P.M.P."/>
            <person name="Pereira I.C."/>
            <person name="Badel J.L."/>
            <person name="Alfenas-Zerbini P."/>
            <person name="Ferreira M.A.S.V."/>
            <person name="Alfenas A.C."/>
        </authorList>
    </citation>
    <scope>NUCLEOTIDE SEQUENCE [LARGE SCALE GENOMIC DNA]</scope>
    <source>
        <strain evidence="4 5">IBSBF 435</strain>
    </source>
</reference>
<dbReference type="Gene3D" id="3.40.630.30">
    <property type="match status" value="1"/>
</dbReference>
<dbReference type="AlphaFoldDB" id="A0A3N6S968"/>
<dbReference type="GO" id="GO:0016747">
    <property type="term" value="F:acyltransferase activity, transferring groups other than amino-acyl groups"/>
    <property type="evidence" value="ECO:0007669"/>
    <property type="project" value="InterPro"/>
</dbReference>
<dbReference type="Proteomes" id="UP000279457">
    <property type="component" value="Unassembled WGS sequence"/>
</dbReference>
<keyword evidence="5" id="KW-1185">Reference proteome</keyword>
<name>A0A3N6S968_9GAMM</name>
<feature type="domain" description="N-acetyltransferase" evidence="3">
    <location>
        <begin position="4"/>
        <end position="164"/>
    </location>
</feature>
<evidence type="ECO:0000256" key="2">
    <source>
        <dbReference type="ARBA" id="ARBA00023315"/>
    </source>
</evidence>
<evidence type="ECO:0000256" key="1">
    <source>
        <dbReference type="ARBA" id="ARBA00022679"/>
    </source>
</evidence>
<sequence length="164" mass="18435">MSEIVIRHAAPEDAADLHRILNQPETYADTLQIPHSSLSLIHTRLADQQPGKHRLVACIDGVVVGDLALEVNSRARRRHTASFGICVDSNHRQRGVANALMQEMVGLCDNWLNVTRIELTVFADNQPAIRLYQRFGFASEGLARRHAMRDGKLVDTLYMARLKE</sequence>
<dbReference type="RefSeq" id="WP_124233519.1">
    <property type="nucleotide sequence ID" value="NZ_RHHM01000009.1"/>
</dbReference>
<evidence type="ECO:0000313" key="4">
    <source>
        <dbReference type="EMBL" id="RQM37760.1"/>
    </source>
</evidence>
<protein>
    <submittedName>
        <fullName evidence="4">GNAT family N-acetyltransferase</fullName>
    </submittedName>
</protein>
<dbReference type="InterPro" id="IPR000182">
    <property type="entry name" value="GNAT_dom"/>
</dbReference>
<accession>A0A3N6S968</accession>
<dbReference type="SUPFAM" id="SSF55729">
    <property type="entry name" value="Acyl-CoA N-acyltransferases (Nat)"/>
    <property type="match status" value="1"/>
</dbReference>
<evidence type="ECO:0000259" key="3">
    <source>
        <dbReference type="PROSITE" id="PS51186"/>
    </source>
</evidence>
<gene>
    <name evidence="4" type="ORF">EB241_12920</name>
</gene>
<proteinExistence type="predicted"/>
<dbReference type="InterPro" id="IPR016181">
    <property type="entry name" value="Acyl_CoA_acyltransferase"/>
</dbReference>
<comment type="caution">
    <text evidence="4">The sequence shown here is derived from an EMBL/GenBank/DDBJ whole genome shotgun (WGS) entry which is preliminary data.</text>
</comment>
<dbReference type="PROSITE" id="PS51186">
    <property type="entry name" value="GNAT"/>
    <property type="match status" value="1"/>
</dbReference>
<dbReference type="OrthoDB" id="336415at2"/>
<dbReference type="PANTHER" id="PTHR43072">
    <property type="entry name" value="N-ACETYLTRANSFERASE"/>
    <property type="match status" value="1"/>
</dbReference>
<organism evidence="4 5">
    <name type="scientific">Erwinia psidii</name>
    <dbReference type="NCBI Taxonomy" id="69224"/>
    <lineage>
        <taxon>Bacteria</taxon>
        <taxon>Pseudomonadati</taxon>
        <taxon>Pseudomonadota</taxon>
        <taxon>Gammaproteobacteria</taxon>
        <taxon>Enterobacterales</taxon>
        <taxon>Erwiniaceae</taxon>
        <taxon>Erwinia</taxon>
    </lineage>
</organism>
<dbReference type="Pfam" id="PF00583">
    <property type="entry name" value="Acetyltransf_1"/>
    <property type="match status" value="1"/>
</dbReference>
<keyword evidence="1 4" id="KW-0808">Transferase</keyword>
<dbReference type="CDD" id="cd04301">
    <property type="entry name" value="NAT_SF"/>
    <property type="match status" value="1"/>
</dbReference>
<keyword evidence="2" id="KW-0012">Acyltransferase</keyword>
<dbReference type="EMBL" id="RHHM01000009">
    <property type="protein sequence ID" value="RQM37760.1"/>
    <property type="molecule type" value="Genomic_DNA"/>
</dbReference>
<dbReference type="PANTHER" id="PTHR43072:SF23">
    <property type="entry name" value="UPF0039 PROTEIN C11D3.02C"/>
    <property type="match status" value="1"/>
</dbReference>
<evidence type="ECO:0000313" key="5">
    <source>
        <dbReference type="Proteomes" id="UP000279457"/>
    </source>
</evidence>